<feature type="domain" description="OVATE" evidence="7">
    <location>
        <begin position="116"/>
        <end position="179"/>
    </location>
</feature>
<dbReference type="PANTHER" id="PTHR33057">
    <property type="entry name" value="TRANSCRIPTION REPRESSOR OFP7-RELATED"/>
    <property type="match status" value="1"/>
</dbReference>
<evidence type="ECO:0000256" key="6">
    <source>
        <dbReference type="RuleBase" id="RU367028"/>
    </source>
</evidence>
<dbReference type="OrthoDB" id="690912at2759"/>
<dbReference type="GO" id="GO:0045892">
    <property type="term" value="P:negative regulation of DNA-templated transcription"/>
    <property type="evidence" value="ECO:0007669"/>
    <property type="project" value="UniProtKB-UniRule"/>
</dbReference>
<keyword evidence="5 6" id="KW-0539">Nucleus</keyword>
<comment type="subcellular location">
    <subcellularLocation>
        <location evidence="1 6">Nucleus</location>
    </subcellularLocation>
</comment>
<dbReference type="GO" id="GO:0005634">
    <property type="term" value="C:nucleus"/>
    <property type="evidence" value="ECO:0007669"/>
    <property type="project" value="UniProtKB-SubCell"/>
</dbReference>
<keyword evidence="4 6" id="KW-0804">Transcription</keyword>
<proteinExistence type="predicted"/>
<keyword evidence="9" id="KW-1185">Reference proteome</keyword>
<gene>
    <name evidence="8" type="ORF">F511_20950</name>
</gene>
<comment type="function">
    <text evidence="6">Transcriptional repressor that regulates multiple aspects of plant growth and development.</text>
</comment>
<evidence type="ECO:0000313" key="8">
    <source>
        <dbReference type="EMBL" id="KZV42497.1"/>
    </source>
</evidence>
<keyword evidence="3 6" id="KW-0805">Transcription regulation</keyword>
<organism evidence="8 9">
    <name type="scientific">Dorcoceras hygrometricum</name>
    <dbReference type="NCBI Taxonomy" id="472368"/>
    <lineage>
        <taxon>Eukaryota</taxon>
        <taxon>Viridiplantae</taxon>
        <taxon>Streptophyta</taxon>
        <taxon>Embryophyta</taxon>
        <taxon>Tracheophyta</taxon>
        <taxon>Spermatophyta</taxon>
        <taxon>Magnoliopsida</taxon>
        <taxon>eudicotyledons</taxon>
        <taxon>Gunneridae</taxon>
        <taxon>Pentapetalae</taxon>
        <taxon>asterids</taxon>
        <taxon>lamiids</taxon>
        <taxon>Lamiales</taxon>
        <taxon>Gesneriaceae</taxon>
        <taxon>Didymocarpoideae</taxon>
        <taxon>Trichosporeae</taxon>
        <taxon>Loxocarpinae</taxon>
        <taxon>Dorcoceras</taxon>
    </lineage>
</organism>
<evidence type="ECO:0000256" key="4">
    <source>
        <dbReference type="ARBA" id="ARBA00023163"/>
    </source>
</evidence>
<dbReference type="AlphaFoldDB" id="A0A2Z7C709"/>
<dbReference type="EMBL" id="KQ999023">
    <property type="protein sequence ID" value="KZV42497.1"/>
    <property type="molecule type" value="Genomic_DNA"/>
</dbReference>
<evidence type="ECO:0000256" key="5">
    <source>
        <dbReference type="ARBA" id="ARBA00023242"/>
    </source>
</evidence>
<reference evidence="8 9" key="1">
    <citation type="journal article" date="2015" name="Proc. Natl. Acad. Sci. U.S.A.">
        <title>The resurrection genome of Boea hygrometrica: A blueprint for survival of dehydration.</title>
        <authorList>
            <person name="Xiao L."/>
            <person name="Yang G."/>
            <person name="Zhang L."/>
            <person name="Yang X."/>
            <person name="Zhao S."/>
            <person name="Ji Z."/>
            <person name="Zhou Q."/>
            <person name="Hu M."/>
            <person name="Wang Y."/>
            <person name="Chen M."/>
            <person name="Xu Y."/>
            <person name="Jin H."/>
            <person name="Xiao X."/>
            <person name="Hu G."/>
            <person name="Bao F."/>
            <person name="Hu Y."/>
            <person name="Wan P."/>
            <person name="Li L."/>
            <person name="Deng X."/>
            <person name="Kuang T."/>
            <person name="Xiang C."/>
            <person name="Zhu J.K."/>
            <person name="Oliver M.J."/>
            <person name="He Y."/>
        </authorList>
    </citation>
    <scope>NUCLEOTIDE SEQUENCE [LARGE SCALE GENOMIC DNA]</scope>
    <source>
        <strain evidence="9">cv. XS01</strain>
    </source>
</reference>
<dbReference type="Proteomes" id="UP000250235">
    <property type="component" value="Unassembled WGS sequence"/>
</dbReference>
<evidence type="ECO:0000256" key="2">
    <source>
        <dbReference type="ARBA" id="ARBA00022491"/>
    </source>
</evidence>
<evidence type="ECO:0000259" key="7">
    <source>
        <dbReference type="PROSITE" id="PS51754"/>
    </source>
</evidence>
<evidence type="ECO:0000313" key="9">
    <source>
        <dbReference type="Proteomes" id="UP000250235"/>
    </source>
</evidence>
<dbReference type="InterPro" id="IPR006458">
    <property type="entry name" value="Ovate_C"/>
</dbReference>
<dbReference type="NCBIfam" id="TIGR01568">
    <property type="entry name" value="A_thal_3678"/>
    <property type="match status" value="1"/>
</dbReference>
<name>A0A2Z7C709_9LAMI</name>
<dbReference type="PROSITE" id="PS51754">
    <property type="entry name" value="OVATE"/>
    <property type="match status" value="1"/>
</dbReference>
<accession>A0A2Z7C709</accession>
<dbReference type="InterPro" id="IPR038933">
    <property type="entry name" value="Ovate"/>
</dbReference>
<evidence type="ECO:0000256" key="1">
    <source>
        <dbReference type="ARBA" id="ARBA00004123"/>
    </source>
</evidence>
<dbReference type="PANTHER" id="PTHR33057:SF175">
    <property type="entry name" value="TRANSCRIPTION REPRESSOR OFP12"/>
    <property type="match status" value="1"/>
</dbReference>
<keyword evidence="2 6" id="KW-0678">Repressor</keyword>
<protein>
    <recommendedName>
        <fullName evidence="6">Transcription repressor</fullName>
    </recommendedName>
    <alternativeName>
        <fullName evidence="6">Ovate family protein</fullName>
    </alternativeName>
</protein>
<evidence type="ECO:0000256" key="3">
    <source>
        <dbReference type="ARBA" id="ARBA00023015"/>
    </source>
</evidence>
<sequence>MSNILWKSFNLFYSKFKCLPTITFSPPSPVEEEEIQEFASPSVDLIKNYNSLYEFSASDSFAPAGFSSSSSPETSSVPDISSAFASHRFFCSSPGCSNSLLEPPGQAADAGGGVAVDKYSPDPHSDFRKSMQEMIEARESAGVEADWEFLHGLLVCYLALNPKHTHKFIFGAFADVIVSVVVSSPRGNVCCRKPPSASGNAPPHRRRLNFL</sequence>
<dbReference type="Pfam" id="PF04844">
    <property type="entry name" value="Ovate"/>
    <property type="match status" value="1"/>
</dbReference>